<accession>A0ABP9NTM2</accession>
<comment type="caution">
    <text evidence="1">The sequence shown here is derived from an EMBL/GenBank/DDBJ whole genome shotgun (WGS) entry which is preliminary data.</text>
</comment>
<evidence type="ECO:0000313" key="2">
    <source>
        <dbReference type="Proteomes" id="UP001499852"/>
    </source>
</evidence>
<dbReference type="Proteomes" id="UP001499852">
    <property type="component" value="Unassembled WGS sequence"/>
</dbReference>
<gene>
    <name evidence="1" type="ORF">GCM10023213_04800</name>
</gene>
<keyword evidence="2" id="KW-1185">Reference proteome</keyword>
<reference evidence="2" key="1">
    <citation type="journal article" date="2019" name="Int. J. Syst. Evol. Microbiol.">
        <title>The Global Catalogue of Microorganisms (GCM) 10K type strain sequencing project: providing services to taxonomists for standard genome sequencing and annotation.</title>
        <authorList>
            <consortium name="The Broad Institute Genomics Platform"/>
            <consortium name="The Broad Institute Genome Sequencing Center for Infectious Disease"/>
            <person name="Wu L."/>
            <person name="Ma J."/>
        </authorList>
    </citation>
    <scope>NUCLEOTIDE SEQUENCE [LARGE SCALE GENOMIC DNA]</scope>
    <source>
        <strain evidence="2">JCM 18053</strain>
    </source>
</reference>
<protein>
    <submittedName>
        <fullName evidence="1">Uncharacterized protein</fullName>
    </submittedName>
</protein>
<name>A0ABP9NTM2_9BACT</name>
<sequence length="529" mass="58795">MKVRFQLPASPRKGALMGVALILMLCSGLFLAGWVTMMSTRAIQVSWLESAMQRRIGLENSRLLAWQTSMDHAFDREADLDKKSVLLFNGKAGALNTQDGWKKLNLYSVLTSPLTMTENFPYNPNGLRPGSSYLAHETFIRADLPNNVSLDSFAAHEFLKSRSPVLNGDLFVIYRKPAAAVTELNIYKNVSPFQVHGRTVVRHPPSLFVKNTSQVDLPFLTKSLYIQSHDSVSRYPVTGTGLDSKVLLPSNLAVVPASLGPDSAAASKLFDGFLNVIENADNPENSLAHTLRKGLYENIEVYKDNLPPTGPYWMAKYDTQAPPVPPPDYANGGFEVPFRTMYVNLANPSLKHLYIRQDIRVVDQIVFVGQRNAADYEAAGAMSPVIVTLVQGSGSPVRNIAFQHENNRRLILGTKVKAGLTTRELIFSWAGNPILGRELRWRMTLINEGFPVLMNLHENATTDIRWIGGIMTNWSVWRNIFTGPRSDRLILQSDSAVPTLPVVGASYESLLPREAWLESYFLPIPPASL</sequence>
<evidence type="ECO:0000313" key="1">
    <source>
        <dbReference type="EMBL" id="GAA5133994.1"/>
    </source>
</evidence>
<organism evidence="1 2">
    <name type="scientific">Prosthecobacter algae</name>
    <dbReference type="NCBI Taxonomy" id="1144682"/>
    <lineage>
        <taxon>Bacteria</taxon>
        <taxon>Pseudomonadati</taxon>
        <taxon>Verrucomicrobiota</taxon>
        <taxon>Verrucomicrobiia</taxon>
        <taxon>Verrucomicrobiales</taxon>
        <taxon>Verrucomicrobiaceae</taxon>
        <taxon>Prosthecobacter</taxon>
    </lineage>
</organism>
<proteinExistence type="predicted"/>
<dbReference type="RefSeq" id="WP_345734777.1">
    <property type="nucleotide sequence ID" value="NZ_BAABIA010000001.1"/>
</dbReference>
<dbReference type="EMBL" id="BAABIA010000001">
    <property type="protein sequence ID" value="GAA5133994.1"/>
    <property type="molecule type" value="Genomic_DNA"/>
</dbReference>